<dbReference type="AlphaFoldDB" id="A0A368EWX2"/>
<organism evidence="1 2">
    <name type="scientific">Ancylostoma caninum</name>
    <name type="common">Dog hookworm</name>
    <dbReference type="NCBI Taxonomy" id="29170"/>
    <lineage>
        <taxon>Eukaryota</taxon>
        <taxon>Metazoa</taxon>
        <taxon>Ecdysozoa</taxon>
        <taxon>Nematoda</taxon>
        <taxon>Chromadorea</taxon>
        <taxon>Rhabditida</taxon>
        <taxon>Rhabditina</taxon>
        <taxon>Rhabditomorpha</taxon>
        <taxon>Strongyloidea</taxon>
        <taxon>Ancylostomatidae</taxon>
        <taxon>Ancylostomatinae</taxon>
        <taxon>Ancylostoma</taxon>
    </lineage>
</organism>
<accession>A0A368EWX2</accession>
<evidence type="ECO:0000313" key="1">
    <source>
        <dbReference type="EMBL" id="RCN24166.1"/>
    </source>
</evidence>
<evidence type="ECO:0000313" key="2">
    <source>
        <dbReference type="Proteomes" id="UP000252519"/>
    </source>
</evidence>
<reference evidence="1 2" key="1">
    <citation type="submission" date="2014-10" db="EMBL/GenBank/DDBJ databases">
        <title>Draft genome of the hookworm Ancylostoma caninum.</title>
        <authorList>
            <person name="Mitreva M."/>
        </authorList>
    </citation>
    <scope>NUCLEOTIDE SEQUENCE [LARGE SCALE GENOMIC DNA]</scope>
    <source>
        <strain evidence="1 2">Baltimore</strain>
    </source>
</reference>
<keyword evidence="2" id="KW-1185">Reference proteome</keyword>
<dbReference type="Proteomes" id="UP000252519">
    <property type="component" value="Unassembled WGS sequence"/>
</dbReference>
<comment type="caution">
    <text evidence="1">The sequence shown here is derived from an EMBL/GenBank/DDBJ whole genome shotgun (WGS) entry which is preliminary data.</text>
</comment>
<protein>
    <submittedName>
        <fullName evidence="1">Uncharacterized protein</fullName>
    </submittedName>
</protein>
<name>A0A368EWX2_ANCCA</name>
<gene>
    <name evidence="1" type="ORF">ANCCAN_30144</name>
</gene>
<dbReference type="OrthoDB" id="28112at2759"/>
<feature type="non-terminal residue" evidence="1">
    <location>
        <position position="56"/>
    </location>
</feature>
<proteinExistence type="predicted"/>
<dbReference type="EMBL" id="JOJR01022748">
    <property type="protein sequence ID" value="RCN24166.1"/>
    <property type="molecule type" value="Genomic_DNA"/>
</dbReference>
<sequence>MHRLYLQWLRESSSKDGFCDMKIRSLLRSICDGDWMTENDWRDLEGCMQEAEEEFD</sequence>